<dbReference type="AlphaFoldDB" id="A0A9P4VNK7"/>
<evidence type="ECO:0000313" key="1">
    <source>
        <dbReference type="EMBL" id="KAF2835797.1"/>
    </source>
</evidence>
<keyword evidence="2" id="KW-1185">Reference proteome</keyword>
<dbReference type="InterPro" id="IPR011009">
    <property type="entry name" value="Kinase-like_dom_sf"/>
</dbReference>
<dbReference type="PANTHER" id="PTHR21310">
    <property type="entry name" value="AMINOGLYCOSIDE PHOSPHOTRANSFERASE-RELATED-RELATED"/>
    <property type="match status" value="1"/>
</dbReference>
<dbReference type="OrthoDB" id="5210591at2759"/>
<name>A0A9P4VNK7_9PEZI</name>
<dbReference type="PANTHER" id="PTHR21310:SF59">
    <property type="entry name" value="AMINOGLYCOSIDE PHOSPHOTRANSFERASE DOMAIN-CONTAINING PROTEIN"/>
    <property type="match status" value="1"/>
</dbReference>
<sequence length="335" mass="37610">MSLGTPYDYLRAPPPPPSPDFAGIQKLVRQATRSSRVVVQQVERLQNTLHRKYVLRMTDGSSLLLKCPPSNSTRILRHEQQNLSTEAEILSLLATNAPHIPIPRLLKQDQSCRSIIDSPYVLRSHLRGTSLDTISTNITSEERRQIDRTIGMRLRTISMLTAPSYGPSPRVLAGTGYPTWRQAFTSMLEAILQDAEDMLVLVPYVAVRSEVARHASVLDEVVEAKLVPMDVGTERNVLIDERSKEVVGLLSWGGCVWGDPYLATVFGEDWVGEAFWEGWGECPARIGSVQVRHLLYLVYRSVLSVITQYIRPELGGDELEARRTLMRALSQLSMF</sequence>
<reference evidence="1" key="1">
    <citation type="journal article" date="2020" name="Stud. Mycol.">
        <title>101 Dothideomycetes genomes: a test case for predicting lifestyles and emergence of pathogens.</title>
        <authorList>
            <person name="Haridas S."/>
            <person name="Albert R."/>
            <person name="Binder M."/>
            <person name="Bloem J."/>
            <person name="Labutti K."/>
            <person name="Salamov A."/>
            <person name="Andreopoulos B."/>
            <person name="Baker S."/>
            <person name="Barry K."/>
            <person name="Bills G."/>
            <person name="Bluhm B."/>
            <person name="Cannon C."/>
            <person name="Castanera R."/>
            <person name="Culley D."/>
            <person name="Daum C."/>
            <person name="Ezra D."/>
            <person name="Gonzalez J."/>
            <person name="Henrissat B."/>
            <person name="Kuo A."/>
            <person name="Liang C."/>
            <person name="Lipzen A."/>
            <person name="Lutzoni F."/>
            <person name="Magnuson J."/>
            <person name="Mondo S."/>
            <person name="Nolan M."/>
            <person name="Ohm R."/>
            <person name="Pangilinan J."/>
            <person name="Park H.-J."/>
            <person name="Ramirez L."/>
            <person name="Alfaro M."/>
            <person name="Sun H."/>
            <person name="Tritt A."/>
            <person name="Yoshinaga Y."/>
            <person name="Zwiers L.-H."/>
            <person name="Turgeon B."/>
            <person name="Goodwin S."/>
            <person name="Spatafora J."/>
            <person name="Crous P."/>
            <person name="Grigoriev I."/>
        </authorList>
    </citation>
    <scope>NUCLEOTIDE SEQUENCE</scope>
    <source>
        <strain evidence="1">CBS 101060</strain>
    </source>
</reference>
<dbReference type="Proteomes" id="UP000799429">
    <property type="component" value="Unassembled WGS sequence"/>
</dbReference>
<gene>
    <name evidence="1" type="ORF">M501DRAFT_941064</name>
</gene>
<proteinExistence type="predicted"/>
<dbReference type="InterPro" id="IPR051678">
    <property type="entry name" value="AGP_Transferase"/>
</dbReference>
<dbReference type="Gene3D" id="3.30.200.150">
    <property type="match status" value="1"/>
</dbReference>
<comment type="caution">
    <text evidence="1">The sequence shown here is derived from an EMBL/GenBank/DDBJ whole genome shotgun (WGS) entry which is preliminary data.</text>
</comment>
<protein>
    <recommendedName>
        <fullName evidence="3">Aminoglycoside phosphotransferase domain-containing protein</fullName>
    </recommendedName>
</protein>
<dbReference type="SUPFAM" id="SSF56112">
    <property type="entry name" value="Protein kinase-like (PK-like)"/>
    <property type="match status" value="1"/>
</dbReference>
<accession>A0A9P4VNK7</accession>
<evidence type="ECO:0000313" key="2">
    <source>
        <dbReference type="Proteomes" id="UP000799429"/>
    </source>
</evidence>
<dbReference type="Gene3D" id="3.90.1200.10">
    <property type="match status" value="1"/>
</dbReference>
<evidence type="ECO:0008006" key="3">
    <source>
        <dbReference type="Google" id="ProtNLM"/>
    </source>
</evidence>
<organism evidence="1 2">
    <name type="scientific">Patellaria atrata CBS 101060</name>
    <dbReference type="NCBI Taxonomy" id="1346257"/>
    <lineage>
        <taxon>Eukaryota</taxon>
        <taxon>Fungi</taxon>
        <taxon>Dikarya</taxon>
        <taxon>Ascomycota</taxon>
        <taxon>Pezizomycotina</taxon>
        <taxon>Dothideomycetes</taxon>
        <taxon>Dothideomycetes incertae sedis</taxon>
        <taxon>Patellariales</taxon>
        <taxon>Patellariaceae</taxon>
        <taxon>Patellaria</taxon>
    </lineage>
</organism>
<dbReference type="EMBL" id="MU006106">
    <property type="protein sequence ID" value="KAF2835797.1"/>
    <property type="molecule type" value="Genomic_DNA"/>
</dbReference>